<dbReference type="Proteomes" id="UP001165960">
    <property type="component" value="Unassembled WGS sequence"/>
</dbReference>
<accession>A0ACC2SDD4</accession>
<evidence type="ECO:0000313" key="1">
    <source>
        <dbReference type="EMBL" id="KAJ9060320.1"/>
    </source>
</evidence>
<keyword evidence="2" id="KW-1185">Reference proteome</keyword>
<proteinExistence type="predicted"/>
<organism evidence="1 2">
    <name type="scientific">Entomophthora muscae</name>
    <dbReference type="NCBI Taxonomy" id="34485"/>
    <lineage>
        <taxon>Eukaryota</taxon>
        <taxon>Fungi</taxon>
        <taxon>Fungi incertae sedis</taxon>
        <taxon>Zoopagomycota</taxon>
        <taxon>Entomophthoromycotina</taxon>
        <taxon>Entomophthoromycetes</taxon>
        <taxon>Entomophthorales</taxon>
        <taxon>Entomophthoraceae</taxon>
        <taxon>Entomophthora</taxon>
    </lineage>
</organism>
<comment type="caution">
    <text evidence="1">The sequence shown here is derived from an EMBL/GenBank/DDBJ whole genome shotgun (WGS) entry which is preliminary data.</text>
</comment>
<name>A0ACC2SDD4_9FUNG</name>
<protein>
    <submittedName>
        <fullName evidence="1">Uncharacterized protein</fullName>
    </submittedName>
</protein>
<evidence type="ECO:0000313" key="2">
    <source>
        <dbReference type="Proteomes" id="UP001165960"/>
    </source>
</evidence>
<reference evidence="1" key="1">
    <citation type="submission" date="2022-04" db="EMBL/GenBank/DDBJ databases">
        <title>Genome of the entomopathogenic fungus Entomophthora muscae.</title>
        <authorList>
            <person name="Elya C."/>
            <person name="Lovett B.R."/>
            <person name="Lee E."/>
            <person name="Macias A.M."/>
            <person name="Hajek A.E."/>
            <person name="De Bivort B.L."/>
            <person name="Kasson M.T."/>
            <person name="De Fine Licht H.H."/>
            <person name="Stajich J.E."/>
        </authorList>
    </citation>
    <scope>NUCLEOTIDE SEQUENCE</scope>
    <source>
        <strain evidence="1">Berkeley</strain>
    </source>
</reference>
<dbReference type="EMBL" id="QTSX02005206">
    <property type="protein sequence ID" value="KAJ9060320.1"/>
    <property type="molecule type" value="Genomic_DNA"/>
</dbReference>
<gene>
    <name evidence="1" type="ORF">DSO57_1032010</name>
</gene>
<sequence length="113" mass="12663">MKFSLMLTSIPCLLAASAESKDEKCTIARDSPKSPMIFPGSERCYLELDGGFCRGGFSAYYFNWKTKNCERGPYGGCLGCAPFNAKAECESSCSHLMRYTKRKPHTQRKTNDH</sequence>